<evidence type="ECO:0000313" key="3">
    <source>
        <dbReference type="Proteomes" id="UP000650081"/>
    </source>
</evidence>
<dbReference type="AlphaFoldDB" id="A0A923PSN9"/>
<accession>A0A923PSN9</accession>
<dbReference type="RefSeq" id="WP_187468775.1">
    <property type="nucleotide sequence ID" value="NZ_JACSIT010000154.1"/>
</dbReference>
<dbReference type="EMBL" id="JACSIT010000154">
    <property type="protein sequence ID" value="MBC6996768.1"/>
    <property type="molecule type" value="Genomic_DNA"/>
</dbReference>
<name>A0A923PSN9_9BACT</name>
<protein>
    <submittedName>
        <fullName evidence="2">Uncharacterized protein</fullName>
    </submittedName>
</protein>
<comment type="caution">
    <text evidence="2">The sequence shown here is derived from an EMBL/GenBank/DDBJ whole genome shotgun (WGS) entry which is preliminary data.</text>
</comment>
<feature type="region of interest" description="Disordered" evidence="1">
    <location>
        <begin position="114"/>
        <end position="137"/>
    </location>
</feature>
<evidence type="ECO:0000256" key="1">
    <source>
        <dbReference type="SAM" id="MobiDB-lite"/>
    </source>
</evidence>
<organism evidence="2 3">
    <name type="scientific">Neolewinella lacunae</name>
    <dbReference type="NCBI Taxonomy" id="1517758"/>
    <lineage>
        <taxon>Bacteria</taxon>
        <taxon>Pseudomonadati</taxon>
        <taxon>Bacteroidota</taxon>
        <taxon>Saprospiria</taxon>
        <taxon>Saprospirales</taxon>
        <taxon>Lewinellaceae</taxon>
        <taxon>Neolewinella</taxon>
    </lineage>
</organism>
<reference evidence="2" key="1">
    <citation type="submission" date="2020-08" db="EMBL/GenBank/DDBJ databases">
        <title>Lewinella bacteria from marine environments.</title>
        <authorList>
            <person name="Zhong Y."/>
        </authorList>
    </citation>
    <scope>NUCLEOTIDE SEQUENCE</scope>
    <source>
        <strain evidence="2">KCTC 42187</strain>
    </source>
</reference>
<dbReference type="Proteomes" id="UP000650081">
    <property type="component" value="Unassembled WGS sequence"/>
</dbReference>
<proteinExistence type="predicted"/>
<keyword evidence="3" id="KW-1185">Reference proteome</keyword>
<evidence type="ECO:0000313" key="2">
    <source>
        <dbReference type="EMBL" id="MBC6996768.1"/>
    </source>
</evidence>
<sequence length="137" mass="14831">MRHTANSLRNFLLLSGLILLVHTLVPHVHTDHITERGVPTLCSRQNAHANWLGVLAGLVEADMGEDHLEYFSPEKAPGFSLAAPAFSAALPPIPSCFVSEVAAGFVPDRVRHSEQRTWPLQAGSRRQASPRGPPTVG</sequence>
<gene>
    <name evidence="2" type="ORF">H9S92_21525</name>
</gene>